<evidence type="ECO:0000313" key="3">
    <source>
        <dbReference type="Proteomes" id="UP000264840"/>
    </source>
</evidence>
<accession>A0A3Q3CRX6</accession>
<dbReference type="InterPro" id="IPR016187">
    <property type="entry name" value="CTDL_fold"/>
</dbReference>
<dbReference type="SUPFAM" id="SSF56436">
    <property type="entry name" value="C-type lectin-like"/>
    <property type="match status" value="2"/>
</dbReference>
<protein>
    <recommendedName>
        <fullName evidence="1">C-type lectin domain-containing protein</fullName>
    </recommendedName>
</protein>
<dbReference type="Pfam" id="PF00059">
    <property type="entry name" value="Lectin_C"/>
    <property type="match status" value="1"/>
</dbReference>
<keyword evidence="3" id="KW-1185">Reference proteome</keyword>
<evidence type="ECO:0000313" key="2">
    <source>
        <dbReference type="Ensembl" id="ENSHBUP00000029122.1"/>
    </source>
</evidence>
<dbReference type="GeneTree" id="ENSGT00940000176837"/>
<dbReference type="AlphaFoldDB" id="A0A3Q3CRX6"/>
<feature type="domain" description="C-type lectin" evidence="1">
    <location>
        <begin position="57"/>
        <end position="178"/>
    </location>
</feature>
<dbReference type="PANTHER" id="PTHR45784:SF8">
    <property type="entry name" value="C-TYPE MANNOSE RECEPTOR 2-RELATED"/>
    <property type="match status" value="1"/>
</dbReference>
<dbReference type="Gene3D" id="3.10.100.10">
    <property type="entry name" value="Mannose-Binding Protein A, subunit A"/>
    <property type="match status" value="2"/>
</dbReference>
<organism evidence="2 3">
    <name type="scientific">Haplochromis burtoni</name>
    <name type="common">Burton's mouthbrooder</name>
    <name type="synonym">Chromis burtoni</name>
    <dbReference type="NCBI Taxonomy" id="8153"/>
    <lineage>
        <taxon>Eukaryota</taxon>
        <taxon>Metazoa</taxon>
        <taxon>Chordata</taxon>
        <taxon>Craniata</taxon>
        <taxon>Vertebrata</taxon>
        <taxon>Euteleostomi</taxon>
        <taxon>Actinopterygii</taxon>
        <taxon>Neopterygii</taxon>
        <taxon>Teleostei</taxon>
        <taxon>Neoteleostei</taxon>
        <taxon>Acanthomorphata</taxon>
        <taxon>Ovalentaria</taxon>
        <taxon>Cichlomorphae</taxon>
        <taxon>Cichliformes</taxon>
        <taxon>Cichlidae</taxon>
        <taxon>African cichlids</taxon>
        <taxon>Pseudocrenilabrinae</taxon>
        <taxon>Haplochromini</taxon>
        <taxon>Haplochromis</taxon>
    </lineage>
</organism>
<reference evidence="2" key="2">
    <citation type="submission" date="2025-09" db="UniProtKB">
        <authorList>
            <consortium name="Ensembl"/>
        </authorList>
    </citation>
    <scope>IDENTIFICATION</scope>
</reference>
<dbReference type="PANTHER" id="PTHR45784">
    <property type="entry name" value="C-TYPE LECTIN DOMAIN FAMILY 20 MEMBER A-RELATED"/>
    <property type="match status" value="1"/>
</dbReference>
<sequence length="178" mass="20214">MCCFSSSLIFCSRGGVTTTCFWSPGEPNDCFGVEDSGCLQKSGWNDANAQEHKAFFCYRAVVVEEQKTWEEALEYCREHHDDLASVASETEMLLIQRELKKHNPAEHVWIGLHFFSLVGQAGWLWVDRQEMDYEAWDEGGKPACPDPRMECAAIQVTEGTEGVWGAHDCEEKLNFVCY</sequence>
<dbReference type="InterPro" id="IPR016186">
    <property type="entry name" value="C-type_lectin-like/link_sf"/>
</dbReference>
<dbReference type="STRING" id="8153.ENSHBUP00000029122"/>
<dbReference type="OMA" id="HFSCYSA"/>
<reference evidence="2" key="1">
    <citation type="submission" date="2025-08" db="UniProtKB">
        <authorList>
            <consortium name="Ensembl"/>
        </authorList>
    </citation>
    <scope>IDENTIFICATION</scope>
</reference>
<dbReference type="Proteomes" id="UP000264840">
    <property type="component" value="Unplaced"/>
</dbReference>
<name>A0A3Q3CRX6_HAPBU</name>
<dbReference type="PROSITE" id="PS50041">
    <property type="entry name" value="C_TYPE_LECTIN_2"/>
    <property type="match status" value="1"/>
</dbReference>
<evidence type="ECO:0000259" key="1">
    <source>
        <dbReference type="PROSITE" id="PS50041"/>
    </source>
</evidence>
<dbReference type="InterPro" id="IPR001304">
    <property type="entry name" value="C-type_lectin-like"/>
</dbReference>
<dbReference type="SMART" id="SM00034">
    <property type="entry name" value="CLECT"/>
    <property type="match status" value="1"/>
</dbReference>
<proteinExistence type="predicted"/>
<dbReference type="Ensembl" id="ENSHBUT00000032198.1">
    <property type="protein sequence ID" value="ENSHBUP00000029122.1"/>
    <property type="gene ID" value="ENSHBUG00000013325.1"/>
</dbReference>